<dbReference type="InterPro" id="IPR036576">
    <property type="entry name" value="WRKY_dom_sf"/>
</dbReference>
<evidence type="ECO:0000256" key="5">
    <source>
        <dbReference type="ARBA" id="ARBA00023163"/>
    </source>
</evidence>
<dbReference type="GO" id="GO:0003700">
    <property type="term" value="F:DNA-binding transcription factor activity"/>
    <property type="evidence" value="ECO:0007669"/>
    <property type="project" value="InterPro"/>
</dbReference>
<evidence type="ECO:0000256" key="2">
    <source>
        <dbReference type="ARBA" id="ARBA00008189"/>
    </source>
</evidence>
<dbReference type="PANTHER" id="PTHR31429">
    <property type="entry name" value="WRKY TRANSCRIPTION FACTOR 36-RELATED"/>
    <property type="match status" value="1"/>
</dbReference>
<dbReference type="AlphaFoldDB" id="A0AAQ3KWG6"/>
<dbReference type="FunFam" id="2.20.25.80:FF:000008">
    <property type="entry name" value="WRKY transcription factor 40"/>
    <property type="match status" value="1"/>
</dbReference>
<dbReference type="SUPFAM" id="SSF118290">
    <property type="entry name" value="WRKY DNA-binding domain"/>
    <property type="match status" value="1"/>
</dbReference>
<proteinExistence type="inferred from homology"/>
<evidence type="ECO:0000256" key="6">
    <source>
        <dbReference type="ARBA" id="ARBA00023242"/>
    </source>
</evidence>
<comment type="subcellular location">
    <subcellularLocation>
        <location evidence="1">Nucleus</location>
    </subcellularLocation>
</comment>
<evidence type="ECO:0000256" key="8">
    <source>
        <dbReference type="SAM" id="MobiDB-lite"/>
    </source>
</evidence>
<keyword evidence="7" id="KW-0175">Coiled coil</keyword>
<evidence type="ECO:0000313" key="11">
    <source>
        <dbReference type="Proteomes" id="UP001327560"/>
    </source>
</evidence>
<dbReference type="GO" id="GO:0051707">
    <property type="term" value="P:response to other organism"/>
    <property type="evidence" value="ECO:0007669"/>
    <property type="project" value="UniProtKB-ARBA"/>
</dbReference>
<dbReference type="Gene3D" id="2.20.25.80">
    <property type="entry name" value="WRKY domain"/>
    <property type="match status" value="1"/>
</dbReference>
<dbReference type="PANTHER" id="PTHR31429:SF114">
    <property type="entry name" value="WRKY TRANSCRIPTION FACTOR WRKY71"/>
    <property type="match status" value="1"/>
</dbReference>
<dbReference type="EMBL" id="CP136896">
    <property type="protein sequence ID" value="WOL13511.1"/>
    <property type="molecule type" value="Genomic_DNA"/>
</dbReference>
<dbReference type="InterPro" id="IPR044810">
    <property type="entry name" value="WRKY_plant"/>
</dbReference>
<protein>
    <submittedName>
        <fullName evidence="10">WRKY transcription factor WRKY71</fullName>
    </submittedName>
</protein>
<evidence type="ECO:0000256" key="1">
    <source>
        <dbReference type="ARBA" id="ARBA00004123"/>
    </source>
</evidence>
<dbReference type="GO" id="GO:0005634">
    <property type="term" value="C:nucleus"/>
    <property type="evidence" value="ECO:0007669"/>
    <property type="project" value="UniProtKB-SubCell"/>
</dbReference>
<feature type="region of interest" description="Disordered" evidence="8">
    <location>
        <begin position="68"/>
        <end position="134"/>
    </location>
</feature>
<keyword evidence="11" id="KW-1185">Reference proteome</keyword>
<dbReference type="InterPro" id="IPR003657">
    <property type="entry name" value="WRKY_dom"/>
</dbReference>
<keyword evidence="4" id="KW-0238">DNA-binding</keyword>
<feature type="region of interest" description="Disordered" evidence="8">
    <location>
        <begin position="200"/>
        <end position="221"/>
    </location>
</feature>
<evidence type="ECO:0000256" key="7">
    <source>
        <dbReference type="SAM" id="Coils"/>
    </source>
</evidence>
<feature type="coiled-coil region" evidence="7">
    <location>
        <begin position="22"/>
        <end position="63"/>
    </location>
</feature>
<evidence type="ECO:0000256" key="3">
    <source>
        <dbReference type="ARBA" id="ARBA00023015"/>
    </source>
</evidence>
<keyword evidence="3" id="KW-0805">Transcription regulation</keyword>
<evidence type="ECO:0000259" key="9">
    <source>
        <dbReference type="PROSITE" id="PS50811"/>
    </source>
</evidence>
<dbReference type="GO" id="GO:0043565">
    <property type="term" value="F:sequence-specific DNA binding"/>
    <property type="evidence" value="ECO:0007669"/>
    <property type="project" value="InterPro"/>
</dbReference>
<evidence type="ECO:0000313" key="10">
    <source>
        <dbReference type="EMBL" id="WOL13511.1"/>
    </source>
</evidence>
<sequence>MELAWPKPPSVDLDLNIGGSLHSIDDREVRNLEAKLERADEENKKLKEELAALVASYSALQTRMADLISNTSSDGTSSSPGTKTKRDQKNLDSSASARQLAVADITTVDNKRSHLESGSSDEDPSIKPKVSKLCVRTDPSDTSLVVKDGYQWRKYGQKVTRDNPCPRAYFRCSFAPVCPVKKKVQRSADDTSMLVATYDGEHNHGQSAPYQGGAPRAPNDSGGLMLDFVAPAKHRRQEVESPPELRRSLVEQMAVSLTSDPGFKAALAAAISGRMSQ</sequence>
<dbReference type="PROSITE" id="PS50811">
    <property type="entry name" value="WRKY"/>
    <property type="match status" value="1"/>
</dbReference>
<organism evidence="10 11">
    <name type="scientific">Canna indica</name>
    <name type="common">Indian-shot</name>
    <dbReference type="NCBI Taxonomy" id="4628"/>
    <lineage>
        <taxon>Eukaryota</taxon>
        <taxon>Viridiplantae</taxon>
        <taxon>Streptophyta</taxon>
        <taxon>Embryophyta</taxon>
        <taxon>Tracheophyta</taxon>
        <taxon>Spermatophyta</taxon>
        <taxon>Magnoliopsida</taxon>
        <taxon>Liliopsida</taxon>
        <taxon>Zingiberales</taxon>
        <taxon>Cannaceae</taxon>
        <taxon>Canna</taxon>
    </lineage>
</organism>
<feature type="compositionally biased region" description="Low complexity" evidence="8">
    <location>
        <begin position="69"/>
        <end position="82"/>
    </location>
</feature>
<name>A0AAQ3KWG6_9LILI</name>
<keyword evidence="6" id="KW-0539">Nucleus</keyword>
<dbReference type="SMART" id="SM00774">
    <property type="entry name" value="WRKY"/>
    <property type="match status" value="1"/>
</dbReference>
<feature type="domain" description="WRKY" evidence="9">
    <location>
        <begin position="141"/>
        <end position="207"/>
    </location>
</feature>
<keyword evidence="5" id="KW-0804">Transcription</keyword>
<evidence type="ECO:0000256" key="4">
    <source>
        <dbReference type="ARBA" id="ARBA00023125"/>
    </source>
</evidence>
<gene>
    <name evidence="10" type="ORF">Cni_G22281</name>
</gene>
<dbReference type="Proteomes" id="UP001327560">
    <property type="component" value="Chromosome 7"/>
</dbReference>
<accession>A0AAQ3KWG6</accession>
<dbReference type="Pfam" id="PF03106">
    <property type="entry name" value="WRKY"/>
    <property type="match status" value="1"/>
</dbReference>
<comment type="similarity">
    <text evidence="2">Belongs to the WRKY group II-a family.</text>
</comment>
<reference evidence="10 11" key="1">
    <citation type="submission" date="2023-10" db="EMBL/GenBank/DDBJ databases">
        <title>Chromosome-scale genome assembly provides insights into flower coloration mechanisms of Canna indica.</title>
        <authorList>
            <person name="Li C."/>
        </authorList>
    </citation>
    <scope>NUCLEOTIDE SEQUENCE [LARGE SCALE GENOMIC DNA]</scope>
    <source>
        <tissue evidence="10">Flower</tissue>
    </source>
</reference>